<dbReference type="Pfam" id="PF00294">
    <property type="entry name" value="PfkB"/>
    <property type="match status" value="1"/>
</dbReference>
<name>A0A1I3E3W4_9RHOB</name>
<dbReference type="InterPro" id="IPR011611">
    <property type="entry name" value="PfkB_dom"/>
</dbReference>
<reference evidence="7 8" key="1">
    <citation type="submission" date="2016-10" db="EMBL/GenBank/DDBJ databases">
        <authorList>
            <person name="de Groot N.N."/>
        </authorList>
    </citation>
    <scope>NUCLEOTIDE SEQUENCE [LARGE SCALE GENOMIC DNA]</scope>
    <source>
        <strain evidence="7 8">CGMCC 1.11030</strain>
    </source>
</reference>
<dbReference type="InterPro" id="IPR002139">
    <property type="entry name" value="Ribo/fructo_kinase"/>
</dbReference>
<feature type="domain" description="Carbohydrate kinase PfkB" evidence="6">
    <location>
        <begin position="19"/>
        <end position="292"/>
    </location>
</feature>
<evidence type="ECO:0000313" key="7">
    <source>
        <dbReference type="EMBL" id="SFH93674.1"/>
    </source>
</evidence>
<evidence type="ECO:0000256" key="4">
    <source>
        <dbReference type="ARBA" id="ARBA00022777"/>
    </source>
</evidence>
<evidence type="ECO:0000259" key="6">
    <source>
        <dbReference type="Pfam" id="PF00294"/>
    </source>
</evidence>
<dbReference type="Gene3D" id="3.40.1190.20">
    <property type="match status" value="1"/>
</dbReference>
<dbReference type="Proteomes" id="UP000199377">
    <property type="component" value="Unassembled WGS sequence"/>
</dbReference>
<dbReference type="PANTHER" id="PTHR43085:SF1">
    <property type="entry name" value="PSEUDOURIDINE KINASE-RELATED"/>
    <property type="match status" value="1"/>
</dbReference>
<dbReference type="SUPFAM" id="SSF53613">
    <property type="entry name" value="Ribokinase-like"/>
    <property type="match status" value="1"/>
</dbReference>
<evidence type="ECO:0000313" key="8">
    <source>
        <dbReference type="Proteomes" id="UP000199377"/>
    </source>
</evidence>
<dbReference type="InterPro" id="IPR050306">
    <property type="entry name" value="PfkB_Carbo_kinase"/>
</dbReference>
<keyword evidence="5" id="KW-0067">ATP-binding</keyword>
<dbReference type="InterPro" id="IPR029056">
    <property type="entry name" value="Ribokinase-like"/>
</dbReference>
<evidence type="ECO:0000256" key="5">
    <source>
        <dbReference type="ARBA" id="ARBA00022840"/>
    </source>
</evidence>
<evidence type="ECO:0000256" key="3">
    <source>
        <dbReference type="ARBA" id="ARBA00022741"/>
    </source>
</evidence>
<dbReference type="CDD" id="cd01166">
    <property type="entry name" value="KdgK"/>
    <property type="match status" value="1"/>
</dbReference>
<comment type="similarity">
    <text evidence="1">Belongs to the carbohydrate kinase PfkB family.</text>
</comment>
<accession>A0A1I3E3W4</accession>
<dbReference type="GO" id="GO:0016301">
    <property type="term" value="F:kinase activity"/>
    <property type="evidence" value="ECO:0007669"/>
    <property type="project" value="UniProtKB-KW"/>
</dbReference>
<dbReference type="EMBL" id="FOQH01000003">
    <property type="protein sequence ID" value="SFH93674.1"/>
    <property type="molecule type" value="Genomic_DNA"/>
</dbReference>
<dbReference type="GO" id="GO:0005524">
    <property type="term" value="F:ATP binding"/>
    <property type="evidence" value="ECO:0007669"/>
    <property type="project" value="UniProtKB-KW"/>
</dbReference>
<dbReference type="AlphaFoldDB" id="A0A1I3E3W4"/>
<evidence type="ECO:0000256" key="2">
    <source>
        <dbReference type="ARBA" id="ARBA00022679"/>
    </source>
</evidence>
<organism evidence="7 8">
    <name type="scientific">Albimonas pacifica</name>
    <dbReference type="NCBI Taxonomy" id="1114924"/>
    <lineage>
        <taxon>Bacteria</taxon>
        <taxon>Pseudomonadati</taxon>
        <taxon>Pseudomonadota</taxon>
        <taxon>Alphaproteobacteria</taxon>
        <taxon>Rhodobacterales</taxon>
        <taxon>Paracoccaceae</taxon>
        <taxon>Albimonas</taxon>
    </lineage>
</organism>
<sequence>MGLDLLCLGEPLVEFNETEPGRWLEGFGGDVSNVAIAAARLGARSGVATRLGADSFGDALTALWAREGVDASAVARDDKAPTGLYFVRHGPDGHEFEYRRAGSAAARMTPADLPLEAIRSARCLHLSGITQAISETAAEAGFAAIEAARAAGVPVSYDPNLRLRLWPLERAREVIHAAMAKVDIALPGFDDAKQLTGKDSAEAVCDFYLDLGARVVALTLGAEGVMVATPDARATIPARKAQAVDATGAGDCFDGAFLTRWLETGDAQASARFASAAASLSVEGWGAVAPLPRRAAVEALLGD</sequence>
<dbReference type="PRINTS" id="PR00990">
    <property type="entry name" value="RIBOKINASE"/>
</dbReference>
<dbReference type="STRING" id="1114924.SAMN05216258_103172"/>
<dbReference type="PANTHER" id="PTHR43085">
    <property type="entry name" value="HEXOKINASE FAMILY MEMBER"/>
    <property type="match status" value="1"/>
</dbReference>
<dbReference type="RefSeq" id="WP_177236167.1">
    <property type="nucleotide sequence ID" value="NZ_FOQH01000003.1"/>
</dbReference>
<gene>
    <name evidence="7" type="ORF">SAMN05216258_103172</name>
</gene>
<proteinExistence type="inferred from homology"/>
<evidence type="ECO:0000256" key="1">
    <source>
        <dbReference type="ARBA" id="ARBA00010688"/>
    </source>
</evidence>
<keyword evidence="8" id="KW-1185">Reference proteome</keyword>
<keyword evidence="3" id="KW-0547">Nucleotide-binding</keyword>
<protein>
    <submittedName>
        <fullName evidence="7">2-dehydro-3-deoxygluconokinase</fullName>
    </submittedName>
</protein>
<keyword evidence="2" id="KW-0808">Transferase</keyword>
<keyword evidence="4 7" id="KW-0418">Kinase</keyword>